<dbReference type="HOGENOM" id="CLU_092145_0_0_1"/>
<feature type="transmembrane region" description="Helical" evidence="1">
    <location>
        <begin position="219"/>
        <end position="237"/>
    </location>
</feature>
<dbReference type="AlphaFoldDB" id="A0A067QH21"/>
<evidence type="ECO:0000313" key="2">
    <source>
        <dbReference type="EMBL" id="KDQ62822.1"/>
    </source>
</evidence>
<proteinExistence type="predicted"/>
<reference evidence="3" key="1">
    <citation type="journal article" date="2014" name="Proc. Natl. Acad. Sci. U.S.A.">
        <title>Extensive sampling of basidiomycete genomes demonstrates inadequacy of the white-rot/brown-rot paradigm for wood decay fungi.</title>
        <authorList>
            <person name="Riley R."/>
            <person name="Salamov A.A."/>
            <person name="Brown D.W."/>
            <person name="Nagy L.G."/>
            <person name="Floudas D."/>
            <person name="Held B.W."/>
            <person name="Levasseur A."/>
            <person name="Lombard V."/>
            <person name="Morin E."/>
            <person name="Otillar R."/>
            <person name="Lindquist E.A."/>
            <person name="Sun H."/>
            <person name="LaButti K.M."/>
            <person name="Schmutz J."/>
            <person name="Jabbour D."/>
            <person name="Luo H."/>
            <person name="Baker S.E."/>
            <person name="Pisabarro A.G."/>
            <person name="Walton J.D."/>
            <person name="Blanchette R.A."/>
            <person name="Henrissat B."/>
            <person name="Martin F."/>
            <person name="Cullen D."/>
            <person name="Hibbett D.S."/>
            <person name="Grigoriev I.V."/>
        </authorList>
    </citation>
    <scope>NUCLEOTIDE SEQUENCE [LARGE SCALE GENOMIC DNA]</scope>
    <source>
        <strain evidence="3">MUCL 33604</strain>
    </source>
</reference>
<feature type="transmembrane region" description="Helical" evidence="1">
    <location>
        <begin position="12"/>
        <end position="33"/>
    </location>
</feature>
<name>A0A067QH21_9AGAM</name>
<feature type="transmembrane region" description="Helical" evidence="1">
    <location>
        <begin position="75"/>
        <end position="98"/>
    </location>
</feature>
<feature type="transmembrane region" description="Helical" evidence="1">
    <location>
        <begin position="40"/>
        <end position="63"/>
    </location>
</feature>
<organism evidence="2 3">
    <name type="scientific">Jaapia argillacea MUCL 33604</name>
    <dbReference type="NCBI Taxonomy" id="933084"/>
    <lineage>
        <taxon>Eukaryota</taxon>
        <taxon>Fungi</taxon>
        <taxon>Dikarya</taxon>
        <taxon>Basidiomycota</taxon>
        <taxon>Agaricomycotina</taxon>
        <taxon>Agaricomycetes</taxon>
        <taxon>Agaricomycetidae</taxon>
        <taxon>Jaapiales</taxon>
        <taxon>Jaapiaceae</taxon>
        <taxon>Jaapia</taxon>
    </lineage>
</organism>
<keyword evidence="1" id="KW-0812">Transmembrane</keyword>
<dbReference type="EMBL" id="KL197711">
    <property type="protein sequence ID" value="KDQ62822.1"/>
    <property type="molecule type" value="Genomic_DNA"/>
</dbReference>
<dbReference type="OrthoDB" id="5389493at2759"/>
<dbReference type="Proteomes" id="UP000027265">
    <property type="component" value="Unassembled WGS sequence"/>
</dbReference>
<dbReference type="PANTHER" id="PTHR42109:SF2">
    <property type="entry name" value="INTEGRAL MEMBRANE PROTEIN"/>
    <property type="match status" value="1"/>
</dbReference>
<dbReference type="InParanoid" id="A0A067QH21"/>
<feature type="transmembrane region" description="Helical" evidence="1">
    <location>
        <begin position="165"/>
        <end position="185"/>
    </location>
</feature>
<dbReference type="PANTHER" id="PTHR42109">
    <property type="entry name" value="UNPLACED GENOMIC SCAFFOLD UM_SCAF_CONTIG_1.265, WHOLE GENOME SHOTGUN SEQUENCE"/>
    <property type="match status" value="1"/>
</dbReference>
<protein>
    <submittedName>
        <fullName evidence="2">Uncharacterized protein</fullName>
    </submittedName>
</protein>
<feature type="transmembrane region" description="Helical" evidence="1">
    <location>
        <begin position="126"/>
        <end position="145"/>
    </location>
</feature>
<evidence type="ECO:0000256" key="1">
    <source>
        <dbReference type="SAM" id="Phobius"/>
    </source>
</evidence>
<evidence type="ECO:0000313" key="3">
    <source>
        <dbReference type="Proteomes" id="UP000027265"/>
    </source>
</evidence>
<keyword evidence="1" id="KW-0472">Membrane</keyword>
<sequence>MAINYASYSGIHSVAAAVIFAVVYAPLLVFYILQSIRRPTYVFIVLSLFCALRVTAFIMRAILAGSTGAGENLNLIIAEQVIYSTGFFGLLYSAYTLVLDRELLNPRPLLPGPLGLVSRLIRSRHLIRIALSAAVAIGIVGAINYSEAKTPSAAHSGLKLRQISIYIFLAVCVLLAAETLSLVVGELADGRNDASETIVMTPGQKPYPVHPSHLSGKHVLPTLLLIALLLLIRESFFTATTGNSSATTQAKANNEALFYPLSALPELLAVCLFAVRGLVPDRRELQEREMERSQV</sequence>
<gene>
    <name evidence="2" type="ORF">JAAARDRAFT_30735</name>
</gene>
<accession>A0A067QH21</accession>
<dbReference type="STRING" id="933084.A0A067QH21"/>
<keyword evidence="3" id="KW-1185">Reference proteome</keyword>
<keyword evidence="1" id="KW-1133">Transmembrane helix</keyword>
<feature type="transmembrane region" description="Helical" evidence="1">
    <location>
        <begin position="257"/>
        <end position="279"/>
    </location>
</feature>